<organism evidence="2 3">
    <name type="scientific">Caldicellulosiruptor saccharolyticus (strain ATCC 43494 / DSM 8903 / Tp8T 6331)</name>
    <dbReference type="NCBI Taxonomy" id="351627"/>
    <lineage>
        <taxon>Bacteria</taxon>
        <taxon>Bacillati</taxon>
        <taxon>Bacillota</taxon>
        <taxon>Bacillota incertae sedis</taxon>
        <taxon>Caldicellulosiruptorales</taxon>
        <taxon>Caldicellulosiruptoraceae</taxon>
        <taxon>Caldicellulosiruptor</taxon>
    </lineage>
</organism>
<dbReference type="KEGG" id="csc:Csac_1073"/>
<feature type="transmembrane region" description="Helical" evidence="1">
    <location>
        <begin position="21"/>
        <end position="47"/>
    </location>
</feature>
<dbReference type="OrthoDB" id="1713996at2"/>
<dbReference type="STRING" id="351627.Csac_1073"/>
<sequence length="642" mass="69881">MPEKISCLKDRMFIKKVDGSVLIVVIIVIAVLSTILLGTMSAVLASLNQSTSIYQKSATGYGAESAAEEFLYYFNQLLEDAKNIAYGYYYKGDGTLKDISPGRVRWLLGDESYEPGKILDDLRHGRISRDVAEDKVYEGMKAIIRDEVSRFMNDVGSDASIKVEFLSLPEFKKLSDLVELYIKPHYESLTGYELDDITVNAWSGTTSGSLPDGYTIYIDVSKKRAGTSSDKEIKRTLRLDVGIAGNSEGSVNLILNPSPTSVPSSPLDYAIFSKGALITNKNLTVENGSVYSGGDMTIDGGAVFNIDNLISKGEMVINQDSDSRCRDNNIVVRNMIYVEKSLKANRISPRSTNIDAKTIYVGQEMQLYGAGSYKFVQLFSDSNVKLAGPGVNMEVSALASIRGTLEVIDGATVTLKSNSAVYCNSLVVRNGSRLILENGAKLYVATTPDASTIISIQNNGGTISYSSSFTYPPTPAEIDEIRNRDYTSGLLTTPLPADSVGSHQLGSTADIIQTPPQIVIYGESFINDNEARIEISDRLGLPIVDFSTLQLHLISRGNITFVGGGLTILNGSIISLGNTFNINTMGNPYAGLTLKYQMPSPPIQQDIENNTGIQPSQIIYTEADAVGRKTLYNILRRNIVIK</sequence>
<keyword evidence="3" id="KW-1185">Reference proteome</keyword>
<name>A4XIF2_CALS8</name>
<reference evidence="2 3" key="1">
    <citation type="journal article" date="2008" name="Appl. Environ. Microbiol.">
        <title>Hydrogenomics of the extremely thermophilic bacterium Caldicellulosiruptor saccharolyticus.</title>
        <authorList>
            <person name="van de Werken H.J."/>
            <person name="Verhaart M.R."/>
            <person name="VanFossen A.L."/>
            <person name="Willquist K."/>
            <person name="Lewis D.L."/>
            <person name="Nichols J.D."/>
            <person name="Goorissen H.P."/>
            <person name="Mongodin E.F."/>
            <person name="Nelson K.E."/>
            <person name="van Niel E.W."/>
            <person name="Stams A.J."/>
            <person name="Ward D.E."/>
            <person name="de Vos W.M."/>
            <person name="van der Oost J."/>
            <person name="Kelly R.M."/>
            <person name="Kengen S.W."/>
        </authorList>
    </citation>
    <scope>NUCLEOTIDE SEQUENCE [LARGE SCALE GENOMIC DNA]</scope>
    <source>
        <strain evidence="3">ATCC 43494 / DSM 8903 / Tp8T 6331</strain>
    </source>
</reference>
<dbReference type="EMBL" id="CP000679">
    <property type="protein sequence ID" value="ABP66687.1"/>
    <property type="molecule type" value="Genomic_DNA"/>
</dbReference>
<proteinExistence type="predicted"/>
<keyword evidence="1" id="KW-1133">Transmembrane helix</keyword>
<dbReference type="HOGENOM" id="CLU_421927_0_0_9"/>
<dbReference type="AlphaFoldDB" id="A4XIF2"/>
<dbReference type="RefSeq" id="WP_011916634.1">
    <property type="nucleotide sequence ID" value="NC_009437.1"/>
</dbReference>
<dbReference type="CDD" id="cd20786">
    <property type="entry name" value="tapirin_C"/>
    <property type="match status" value="1"/>
</dbReference>
<evidence type="ECO:0000256" key="1">
    <source>
        <dbReference type="SAM" id="Phobius"/>
    </source>
</evidence>
<gene>
    <name evidence="2" type="ordered locus">Csac_1073</name>
</gene>
<dbReference type="Proteomes" id="UP000000256">
    <property type="component" value="Chromosome"/>
</dbReference>
<evidence type="ECO:0000313" key="3">
    <source>
        <dbReference type="Proteomes" id="UP000000256"/>
    </source>
</evidence>
<keyword evidence="1" id="KW-0472">Membrane</keyword>
<accession>A4XIF2</accession>
<evidence type="ECO:0000313" key="2">
    <source>
        <dbReference type="EMBL" id="ABP66687.1"/>
    </source>
</evidence>
<keyword evidence="1" id="KW-0812">Transmembrane</keyword>
<protein>
    <submittedName>
        <fullName evidence="2">Uncharacterized protein</fullName>
    </submittedName>
</protein>